<feature type="transmembrane region" description="Helical" evidence="5">
    <location>
        <begin position="61"/>
        <end position="78"/>
    </location>
</feature>
<dbReference type="Proteomes" id="UP000076503">
    <property type="component" value="Unassembled WGS sequence"/>
</dbReference>
<keyword evidence="3 5" id="KW-1133">Transmembrane helix</keyword>
<dbReference type="EMBL" id="AUXZ01000075">
    <property type="protein sequence ID" value="KZN50329.1"/>
    <property type="molecule type" value="Genomic_DNA"/>
</dbReference>
<reference evidence="7 8" key="1">
    <citation type="submission" date="2013-07" db="EMBL/GenBank/DDBJ databases">
        <title>Comparative Genomic and Metabolomic Analysis of Twelve Strains of Pseudoalteromonas luteoviolacea.</title>
        <authorList>
            <person name="Vynne N.G."/>
            <person name="Mansson M."/>
            <person name="Gram L."/>
        </authorList>
    </citation>
    <scope>NUCLEOTIDE SEQUENCE [LARGE SCALE GENOMIC DNA]</scope>
    <source>
        <strain evidence="7 8">H33</strain>
    </source>
</reference>
<sequence length="173" mass="18544">MLVSSFGVPVEKLGIIPLSQNHITGIVTAPFVHDSWSHLGGNLVGLMICGYLASRLPGFKTASTAIISLTGILVWLFAGSGNHIGASGVVMGYYGFLIGYAVFKRNLLSVISLILLAAATYYANINLLATLFDFSENISSESHLFGFASGVLTAYFLRFKRQKSTDSAKRSSK</sequence>
<dbReference type="SUPFAM" id="SSF144091">
    <property type="entry name" value="Rhomboid-like"/>
    <property type="match status" value="1"/>
</dbReference>
<dbReference type="PANTHER" id="PTHR43731:SF9">
    <property type="entry name" value="SLR1461 PROTEIN"/>
    <property type="match status" value="1"/>
</dbReference>
<comment type="caution">
    <text evidence="7">The sequence shown here is derived from an EMBL/GenBank/DDBJ whole genome shotgun (WGS) entry which is preliminary data.</text>
</comment>
<dbReference type="Pfam" id="PF01694">
    <property type="entry name" value="Rhomboid"/>
    <property type="match status" value="1"/>
</dbReference>
<dbReference type="PATRIC" id="fig|1365251.3.peg.2554"/>
<dbReference type="GO" id="GO:0016020">
    <property type="term" value="C:membrane"/>
    <property type="evidence" value="ECO:0007669"/>
    <property type="project" value="UniProtKB-SubCell"/>
</dbReference>
<evidence type="ECO:0000256" key="4">
    <source>
        <dbReference type="ARBA" id="ARBA00023136"/>
    </source>
</evidence>
<feature type="transmembrane region" description="Helical" evidence="5">
    <location>
        <begin position="138"/>
        <end position="157"/>
    </location>
</feature>
<dbReference type="PANTHER" id="PTHR43731">
    <property type="entry name" value="RHOMBOID PROTEASE"/>
    <property type="match status" value="1"/>
</dbReference>
<feature type="domain" description="Peptidase S54 rhomboid" evidence="6">
    <location>
        <begin position="22"/>
        <end position="157"/>
    </location>
</feature>
<gene>
    <name evidence="7" type="ORF">N476_02235</name>
</gene>
<keyword evidence="4 5" id="KW-0472">Membrane</keyword>
<dbReference type="AlphaFoldDB" id="A0A167EAU8"/>
<evidence type="ECO:0000256" key="1">
    <source>
        <dbReference type="ARBA" id="ARBA00004141"/>
    </source>
</evidence>
<evidence type="ECO:0000313" key="8">
    <source>
        <dbReference type="Proteomes" id="UP000076503"/>
    </source>
</evidence>
<dbReference type="Gene3D" id="1.20.1540.10">
    <property type="entry name" value="Rhomboid-like"/>
    <property type="match status" value="1"/>
</dbReference>
<name>A0A167EAU8_9GAMM</name>
<accession>A0A167EAU8</accession>
<evidence type="ECO:0000313" key="7">
    <source>
        <dbReference type="EMBL" id="KZN50329.1"/>
    </source>
</evidence>
<evidence type="ECO:0000256" key="3">
    <source>
        <dbReference type="ARBA" id="ARBA00022989"/>
    </source>
</evidence>
<dbReference type="GO" id="GO:0004252">
    <property type="term" value="F:serine-type endopeptidase activity"/>
    <property type="evidence" value="ECO:0007669"/>
    <property type="project" value="InterPro"/>
</dbReference>
<feature type="transmembrane region" description="Helical" evidence="5">
    <location>
        <begin position="84"/>
        <end position="103"/>
    </location>
</feature>
<keyword evidence="2 5" id="KW-0812">Transmembrane</keyword>
<dbReference type="InterPro" id="IPR022764">
    <property type="entry name" value="Peptidase_S54_rhomboid_dom"/>
</dbReference>
<organism evidence="7 8">
    <name type="scientific">Pseudoalteromonas luteoviolacea H33</name>
    <dbReference type="NCBI Taxonomy" id="1365251"/>
    <lineage>
        <taxon>Bacteria</taxon>
        <taxon>Pseudomonadati</taxon>
        <taxon>Pseudomonadota</taxon>
        <taxon>Gammaproteobacteria</taxon>
        <taxon>Alteromonadales</taxon>
        <taxon>Pseudoalteromonadaceae</taxon>
        <taxon>Pseudoalteromonas</taxon>
    </lineage>
</organism>
<comment type="subcellular location">
    <subcellularLocation>
        <location evidence="1">Membrane</location>
        <topology evidence="1">Multi-pass membrane protein</topology>
    </subcellularLocation>
</comment>
<dbReference type="InterPro" id="IPR035952">
    <property type="entry name" value="Rhomboid-like_sf"/>
</dbReference>
<dbReference type="InterPro" id="IPR050925">
    <property type="entry name" value="Rhomboid_protease_S54"/>
</dbReference>
<evidence type="ECO:0000256" key="5">
    <source>
        <dbReference type="SAM" id="Phobius"/>
    </source>
</evidence>
<feature type="transmembrane region" description="Helical" evidence="5">
    <location>
        <begin position="110"/>
        <end position="132"/>
    </location>
</feature>
<protein>
    <recommendedName>
        <fullName evidence="6">Peptidase S54 rhomboid domain-containing protein</fullName>
    </recommendedName>
</protein>
<evidence type="ECO:0000259" key="6">
    <source>
        <dbReference type="Pfam" id="PF01694"/>
    </source>
</evidence>
<feature type="transmembrane region" description="Helical" evidence="5">
    <location>
        <begin position="36"/>
        <end position="54"/>
    </location>
</feature>
<evidence type="ECO:0000256" key="2">
    <source>
        <dbReference type="ARBA" id="ARBA00022692"/>
    </source>
</evidence>
<proteinExistence type="predicted"/>